<reference evidence="1" key="1">
    <citation type="submission" date="2018-02" db="EMBL/GenBank/DDBJ databases">
        <title>Rhizophora mucronata_Transcriptome.</title>
        <authorList>
            <person name="Meera S.P."/>
            <person name="Sreeshan A."/>
            <person name="Augustine A."/>
        </authorList>
    </citation>
    <scope>NUCLEOTIDE SEQUENCE</scope>
    <source>
        <tissue evidence="1">Leaf</tissue>
    </source>
</reference>
<dbReference type="EMBL" id="GGEC01025190">
    <property type="protein sequence ID" value="MBX05674.1"/>
    <property type="molecule type" value="Transcribed_RNA"/>
</dbReference>
<dbReference type="AlphaFoldDB" id="A0A2P2KIW0"/>
<accession>A0A2P2KIW0</accession>
<sequence>MWVCMGDKIRSPYQKFGSEYPNERIQDGLGRGLSVFWSSGYTHSTQQSQSQV</sequence>
<proteinExistence type="predicted"/>
<evidence type="ECO:0000313" key="1">
    <source>
        <dbReference type="EMBL" id="MBX05674.1"/>
    </source>
</evidence>
<name>A0A2P2KIW0_RHIMU</name>
<protein>
    <submittedName>
        <fullName evidence="1">Uncharacterized protein</fullName>
    </submittedName>
</protein>
<organism evidence="1">
    <name type="scientific">Rhizophora mucronata</name>
    <name type="common">Asiatic mangrove</name>
    <dbReference type="NCBI Taxonomy" id="61149"/>
    <lineage>
        <taxon>Eukaryota</taxon>
        <taxon>Viridiplantae</taxon>
        <taxon>Streptophyta</taxon>
        <taxon>Embryophyta</taxon>
        <taxon>Tracheophyta</taxon>
        <taxon>Spermatophyta</taxon>
        <taxon>Magnoliopsida</taxon>
        <taxon>eudicotyledons</taxon>
        <taxon>Gunneridae</taxon>
        <taxon>Pentapetalae</taxon>
        <taxon>rosids</taxon>
        <taxon>fabids</taxon>
        <taxon>Malpighiales</taxon>
        <taxon>Rhizophoraceae</taxon>
        <taxon>Rhizophora</taxon>
    </lineage>
</organism>